<gene>
    <name evidence="8" type="ORF">EJ03DRAFT_290611</name>
</gene>
<evidence type="ECO:0000256" key="4">
    <source>
        <dbReference type="ARBA" id="ARBA00023163"/>
    </source>
</evidence>
<feature type="region of interest" description="Disordered" evidence="6">
    <location>
        <begin position="633"/>
        <end position="655"/>
    </location>
</feature>
<keyword evidence="4" id="KW-0804">Transcription</keyword>
<feature type="region of interest" description="Disordered" evidence="6">
    <location>
        <begin position="46"/>
        <end position="73"/>
    </location>
</feature>
<dbReference type="PANTHER" id="PTHR47171:SF6">
    <property type="entry name" value="SPECIFIC TRANSCRIPTION FACTOR, PUTATIVE (AFU_ORTHOLOGUE AFUA_2G06130)-RELATED"/>
    <property type="match status" value="1"/>
</dbReference>
<keyword evidence="5" id="KW-0539">Nucleus</keyword>
<dbReference type="InterPro" id="IPR001138">
    <property type="entry name" value="Zn2Cys6_DnaBD"/>
</dbReference>
<evidence type="ECO:0000256" key="2">
    <source>
        <dbReference type="ARBA" id="ARBA00023015"/>
    </source>
</evidence>
<dbReference type="GO" id="GO:0000981">
    <property type="term" value="F:DNA-binding transcription factor activity, RNA polymerase II-specific"/>
    <property type="evidence" value="ECO:0007669"/>
    <property type="project" value="InterPro"/>
</dbReference>
<dbReference type="InterPro" id="IPR007219">
    <property type="entry name" value="XnlR_reg_dom"/>
</dbReference>
<feature type="region of interest" description="Disordered" evidence="6">
    <location>
        <begin position="513"/>
        <end position="534"/>
    </location>
</feature>
<sequence length="689" mass="76524">MELTFVHQYCGESPKRRRLAKACETCRARKKRCIHFAVAEKNDEITEDSSAVHVEEPAPTDSHKTNSSAQATNHRRFVSDMTPQSSLLERANPVGDIGVWVDKREYDALVRRKDSTSRTKGDSTYTISQGMYAGQRPHSAVLGPLIDVYFTKFHPILPLLDENEFREKQASGRLPEALAHAVCLVAAKDPEAEPHLRYGSTPSTLAPREFCGRLNSSVLDALKTPVRYDKITLIQILALTSLHMEGADGPEEASMLLTQACHHATTLGIHLGQHANAPQGQDPINKRLFWCLYALDRLNSVMNGRPIIMNDVDIAITPFEPQESGFPAFDAWLRITNLLNKIISFYRPHNPADITGWEDPYPGLEEIFDETRAWDLPQSVLSTIHLFYLATAMLSHRSRSFKQIPRGTHSSIRQRLCAIEVIRLLESEHCRALHGFPFIPYALSLALSVSYQHLRQSQLHHQQEDARSDFRRCTKLLHSLRRTWSSADTMTALAMKVLEGLYKAPSLESFRIPRGGGAGREADKPCAPDISGARSGLELPSDIANATNSVQQPALTSGTNGNATLPTGVPGNADLFDGMDDVFGTYLDPNYPVNLDDMSFIEDLPPFDWNQLSHAGMHGYFPAKEPTPELMNEHAAHRRAGTRSEPAPGLATPVQSMPEEVGAAARTYPYKHAPSTALQAAAEHRRSQN</sequence>
<dbReference type="Proteomes" id="UP000799436">
    <property type="component" value="Unassembled WGS sequence"/>
</dbReference>
<evidence type="ECO:0000256" key="6">
    <source>
        <dbReference type="SAM" id="MobiDB-lite"/>
    </source>
</evidence>
<keyword evidence="9" id="KW-1185">Reference proteome</keyword>
<evidence type="ECO:0000313" key="8">
    <source>
        <dbReference type="EMBL" id="KAF2770759.1"/>
    </source>
</evidence>
<dbReference type="EMBL" id="ML995823">
    <property type="protein sequence ID" value="KAF2770759.1"/>
    <property type="molecule type" value="Genomic_DNA"/>
</dbReference>
<dbReference type="OrthoDB" id="10031947at2759"/>
<evidence type="ECO:0000256" key="3">
    <source>
        <dbReference type="ARBA" id="ARBA00023125"/>
    </source>
</evidence>
<dbReference type="GO" id="GO:0003677">
    <property type="term" value="F:DNA binding"/>
    <property type="evidence" value="ECO:0007669"/>
    <property type="project" value="UniProtKB-KW"/>
</dbReference>
<evidence type="ECO:0000259" key="7">
    <source>
        <dbReference type="SMART" id="SM00906"/>
    </source>
</evidence>
<evidence type="ECO:0000256" key="1">
    <source>
        <dbReference type="ARBA" id="ARBA00022833"/>
    </source>
</evidence>
<keyword evidence="2" id="KW-0805">Transcription regulation</keyword>
<evidence type="ECO:0000256" key="5">
    <source>
        <dbReference type="ARBA" id="ARBA00023242"/>
    </source>
</evidence>
<reference evidence="8" key="1">
    <citation type="journal article" date="2020" name="Stud. Mycol.">
        <title>101 Dothideomycetes genomes: a test case for predicting lifestyles and emergence of pathogens.</title>
        <authorList>
            <person name="Haridas S."/>
            <person name="Albert R."/>
            <person name="Binder M."/>
            <person name="Bloem J."/>
            <person name="Labutti K."/>
            <person name="Salamov A."/>
            <person name="Andreopoulos B."/>
            <person name="Baker S."/>
            <person name="Barry K."/>
            <person name="Bills G."/>
            <person name="Bluhm B."/>
            <person name="Cannon C."/>
            <person name="Castanera R."/>
            <person name="Culley D."/>
            <person name="Daum C."/>
            <person name="Ezra D."/>
            <person name="Gonzalez J."/>
            <person name="Henrissat B."/>
            <person name="Kuo A."/>
            <person name="Liang C."/>
            <person name="Lipzen A."/>
            <person name="Lutzoni F."/>
            <person name="Magnuson J."/>
            <person name="Mondo S."/>
            <person name="Nolan M."/>
            <person name="Ohm R."/>
            <person name="Pangilinan J."/>
            <person name="Park H.-J."/>
            <person name="Ramirez L."/>
            <person name="Alfaro M."/>
            <person name="Sun H."/>
            <person name="Tritt A."/>
            <person name="Yoshinaga Y."/>
            <person name="Zwiers L.-H."/>
            <person name="Turgeon B."/>
            <person name="Goodwin S."/>
            <person name="Spatafora J."/>
            <person name="Crous P."/>
            <person name="Grigoriev I."/>
        </authorList>
    </citation>
    <scope>NUCLEOTIDE SEQUENCE</scope>
    <source>
        <strain evidence="8">CBS 116005</strain>
    </source>
</reference>
<organism evidence="8 9">
    <name type="scientific">Teratosphaeria nubilosa</name>
    <dbReference type="NCBI Taxonomy" id="161662"/>
    <lineage>
        <taxon>Eukaryota</taxon>
        <taxon>Fungi</taxon>
        <taxon>Dikarya</taxon>
        <taxon>Ascomycota</taxon>
        <taxon>Pezizomycotina</taxon>
        <taxon>Dothideomycetes</taxon>
        <taxon>Dothideomycetidae</taxon>
        <taxon>Mycosphaerellales</taxon>
        <taxon>Teratosphaeriaceae</taxon>
        <taxon>Teratosphaeria</taxon>
    </lineage>
</organism>
<keyword evidence="3" id="KW-0238">DNA-binding</keyword>
<dbReference type="InterPro" id="IPR052073">
    <property type="entry name" value="Amide_Lactam_Regulators"/>
</dbReference>
<dbReference type="AlphaFoldDB" id="A0A6G1LDV4"/>
<dbReference type="PANTHER" id="PTHR47171">
    <property type="entry name" value="FARA-RELATED"/>
    <property type="match status" value="1"/>
</dbReference>
<protein>
    <recommendedName>
        <fullName evidence="7">Xylanolytic transcriptional activator regulatory domain-containing protein</fullName>
    </recommendedName>
</protein>
<dbReference type="Pfam" id="PF04082">
    <property type="entry name" value="Fungal_trans"/>
    <property type="match status" value="1"/>
</dbReference>
<keyword evidence="1" id="KW-0862">Zinc</keyword>
<evidence type="ECO:0000313" key="9">
    <source>
        <dbReference type="Proteomes" id="UP000799436"/>
    </source>
</evidence>
<dbReference type="CDD" id="cd00067">
    <property type="entry name" value="GAL4"/>
    <property type="match status" value="1"/>
</dbReference>
<proteinExistence type="predicted"/>
<dbReference type="CDD" id="cd12148">
    <property type="entry name" value="fungal_TF_MHR"/>
    <property type="match status" value="1"/>
</dbReference>
<dbReference type="GO" id="GO:0008270">
    <property type="term" value="F:zinc ion binding"/>
    <property type="evidence" value="ECO:0007669"/>
    <property type="project" value="InterPro"/>
</dbReference>
<feature type="domain" description="Xylanolytic transcriptional activator regulatory" evidence="7">
    <location>
        <begin position="253"/>
        <end position="324"/>
    </location>
</feature>
<name>A0A6G1LDV4_9PEZI</name>
<dbReference type="GO" id="GO:0006351">
    <property type="term" value="P:DNA-templated transcription"/>
    <property type="evidence" value="ECO:0007669"/>
    <property type="project" value="InterPro"/>
</dbReference>
<feature type="compositionally biased region" description="Basic and acidic residues" evidence="6">
    <location>
        <begin position="53"/>
        <end position="64"/>
    </location>
</feature>
<dbReference type="SMART" id="SM00906">
    <property type="entry name" value="Fungal_trans"/>
    <property type="match status" value="1"/>
</dbReference>
<accession>A0A6G1LDV4</accession>